<comment type="caution">
    <text evidence="3">The sequence shown here is derived from an EMBL/GenBank/DDBJ whole genome shotgun (WGS) entry which is preliminary data.</text>
</comment>
<dbReference type="Gene3D" id="3.40.50.300">
    <property type="entry name" value="P-loop containing nucleotide triphosphate hydrolases"/>
    <property type="match status" value="1"/>
</dbReference>
<dbReference type="Proteomes" id="UP000248857">
    <property type="component" value="Unassembled WGS sequence"/>
</dbReference>
<keyword evidence="4" id="KW-1185">Reference proteome</keyword>
<dbReference type="RefSeq" id="WP_110985986.1">
    <property type="nucleotide sequence ID" value="NZ_CAWNWM010000005.1"/>
</dbReference>
<dbReference type="EMBL" id="PQWO01000005">
    <property type="protein sequence ID" value="PZD73517.1"/>
    <property type="molecule type" value="Genomic_DNA"/>
</dbReference>
<keyword evidence="2" id="KW-0472">Membrane</keyword>
<sequence length="320" mass="35528">MPKKTPPTFNLLSIGHRGVGKSVFLAGCYAQLHKSRLMHSKGKWFEPADTKSRQILRDMLEYMQRSGRYPSATMKITDLAFKVKSRELQGDLTLCEFRWADIPGEICHLDNPDFKALMLNSHGCCVFMDAAALVRDTDYWGQIEETINQIEVISTLADQQNISYFFSLILTKCDQINADTNQMAEIEKKWESLNTRLMASNTVYRRFSTFIILVPTGQNIAIKTEGTADPILWLVSQLSEVYKTEEPRSVGDSAEPAPESNRPTTGPTASLSMQSKVVIALISVSVIASLGFGLGIILSNPEPKNSPDVEQSSSGVLVRG</sequence>
<evidence type="ECO:0000256" key="2">
    <source>
        <dbReference type="SAM" id="Phobius"/>
    </source>
</evidence>
<dbReference type="SUPFAM" id="SSF52540">
    <property type="entry name" value="P-loop containing nucleoside triphosphate hydrolases"/>
    <property type="match status" value="1"/>
</dbReference>
<reference evidence="3 4" key="1">
    <citation type="journal article" date="2018" name="Sci. Rep.">
        <title>A novel species of the marine cyanobacterium Acaryochloris with a unique pigment content and lifestyle.</title>
        <authorList>
            <person name="Partensky F."/>
            <person name="Six C."/>
            <person name="Ratin M."/>
            <person name="Garczarek L."/>
            <person name="Vaulot D."/>
            <person name="Probert I."/>
            <person name="Calteau A."/>
            <person name="Gourvil P."/>
            <person name="Marie D."/>
            <person name="Grebert T."/>
            <person name="Bouchier C."/>
            <person name="Le Panse S."/>
            <person name="Gachenot M."/>
            <person name="Rodriguez F."/>
            <person name="Garrido J.L."/>
        </authorList>
    </citation>
    <scope>NUCLEOTIDE SEQUENCE [LARGE SCALE GENOMIC DNA]</scope>
    <source>
        <strain evidence="3 4">RCC1774</strain>
    </source>
</reference>
<evidence type="ECO:0000256" key="1">
    <source>
        <dbReference type="SAM" id="MobiDB-lite"/>
    </source>
</evidence>
<dbReference type="OrthoDB" id="581260at2"/>
<organism evidence="3 4">
    <name type="scientific">Acaryochloris thomasi RCC1774</name>
    <dbReference type="NCBI Taxonomy" id="1764569"/>
    <lineage>
        <taxon>Bacteria</taxon>
        <taxon>Bacillati</taxon>
        <taxon>Cyanobacteriota</taxon>
        <taxon>Cyanophyceae</taxon>
        <taxon>Acaryochloridales</taxon>
        <taxon>Acaryochloridaceae</taxon>
        <taxon>Acaryochloris</taxon>
        <taxon>Acaryochloris thomasi</taxon>
    </lineage>
</organism>
<feature type="region of interest" description="Disordered" evidence="1">
    <location>
        <begin position="245"/>
        <end position="269"/>
    </location>
</feature>
<keyword evidence="2" id="KW-0812">Transmembrane</keyword>
<dbReference type="AlphaFoldDB" id="A0A2W1JZI3"/>
<protein>
    <submittedName>
        <fullName evidence="3">Uncharacterized protein</fullName>
    </submittedName>
</protein>
<name>A0A2W1JZI3_9CYAN</name>
<feature type="transmembrane region" description="Helical" evidence="2">
    <location>
        <begin position="277"/>
        <end position="298"/>
    </location>
</feature>
<accession>A0A2W1JZI3</accession>
<gene>
    <name evidence="3" type="ORF">C1752_02025</name>
</gene>
<evidence type="ECO:0000313" key="3">
    <source>
        <dbReference type="EMBL" id="PZD73517.1"/>
    </source>
</evidence>
<keyword evidence="2" id="KW-1133">Transmembrane helix</keyword>
<dbReference type="InterPro" id="IPR027417">
    <property type="entry name" value="P-loop_NTPase"/>
</dbReference>
<evidence type="ECO:0000313" key="4">
    <source>
        <dbReference type="Proteomes" id="UP000248857"/>
    </source>
</evidence>
<proteinExistence type="predicted"/>